<comment type="caution">
    <text evidence="7">The sequence shown here is derived from an EMBL/GenBank/DDBJ whole genome shotgun (WGS) entry which is preliminary data.</text>
</comment>
<dbReference type="GO" id="GO:0008270">
    <property type="term" value="F:zinc ion binding"/>
    <property type="evidence" value="ECO:0007669"/>
    <property type="project" value="UniProtKB-KW"/>
</dbReference>
<dbReference type="InterPro" id="IPR042197">
    <property type="entry name" value="Apaf_helical"/>
</dbReference>
<feature type="region of interest" description="Disordered" evidence="5">
    <location>
        <begin position="68"/>
        <end position="91"/>
    </location>
</feature>
<evidence type="ECO:0000313" key="8">
    <source>
        <dbReference type="Proteomes" id="UP001164929"/>
    </source>
</evidence>
<evidence type="ECO:0000256" key="3">
    <source>
        <dbReference type="ARBA" id="ARBA00022833"/>
    </source>
</evidence>
<reference evidence="7" key="1">
    <citation type="journal article" date="2023" name="Mol. Ecol. Resour.">
        <title>Chromosome-level genome assembly of a triploid poplar Populus alba 'Berolinensis'.</title>
        <authorList>
            <person name="Chen S."/>
            <person name="Yu Y."/>
            <person name="Wang X."/>
            <person name="Wang S."/>
            <person name="Zhang T."/>
            <person name="Zhou Y."/>
            <person name="He R."/>
            <person name="Meng N."/>
            <person name="Wang Y."/>
            <person name="Liu W."/>
            <person name="Liu Z."/>
            <person name="Liu J."/>
            <person name="Guo Q."/>
            <person name="Huang H."/>
            <person name="Sederoff R.R."/>
            <person name="Wang G."/>
            <person name="Qu G."/>
            <person name="Chen S."/>
        </authorList>
    </citation>
    <scope>NUCLEOTIDE SEQUENCE</scope>
    <source>
        <strain evidence="7">SC-2020</strain>
    </source>
</reference>
<dbReference type="PANTHER" id="PTHR46951">
    <property type="entry name" value="BED-TYPE DOMAIN-CONTAINING PROTEIN"/>
    <property type="match status" value="1"/>
</dbReference>
<name>A0AAD6L7A7_9ROSI</name>
<evidence type="ECO:0000256" key="2">
    <source>
        <dbReference type="ARBA" id="ARBA00022771"/>
    </source>
</evidence>
<accession>A0AAD6L7A7</accession>
<proteinExistence type="predicted"/>
<keyword evidence="1" id="KW-0479">Metal-binding</keyword>
<dbReference type="AlphaFoldDB" id="A0AAD6L7A7"/>
<feature type="domain" description="BED-type" evidence="6">
    <location>
        <begin position="95"/>
        <end position="152"/>
    </location>
</feature>
<dbReference type="InterPro" id="IPR003656">
    <property type="entry name" value="Znf_BED"/>
</dbReference>
<gene>
    <name evidence="7" type="ORF">NC653_040819</name>
</gene>
<dbReference type="Gene3D" id="1.10.8.430">
    <property type="entry name" value="Helical domain of apoptotic protease-activating factors"/>
    <property type="match status" value="1"/>
</dbReference>
<sequence length="533" mass="59289">MPVPFCLCACGLESTNQADEPRGDSSQPTDPLCLDHGRYYDQLCAPSLSKDVIMYDLQNMIRVRTEPVDEKNSGRLEQPGGGASSSGGLTRQMVRSNDPFWRHVEDMNDGIVKCEFCGHPFAKDTSISRIKWHLSGVKGRDVKICKNVPEEVQNAALAVIDGPLEKKLKTVAGSSNNEVTNAISTSSQEQNNEVIHVEIAQQGEAVFAGELAWANDLIGGIELVDIAPETRPITEQASQECGRGICDLCSFFVDDNVTHNNIENQTMGLMQHFERGALLRGYQLVKMSLEEIHPNQLIYCNMVRVRTQPVEEDDDDVENYRGRLAQPGGGASSSGGLACNTNEIEADDALPTTKLVGQAFEDHKKTIWSWLMKMKFQVLESMAWVEWRLGHDITLYPEVEQIAKSITKECDGLPLGIITMAGAMKGVDDINERRNALEDLRQSRVRQDDMEEDVFPREDLIAYLTDEGVIKRQSRVAEVYRGHSMLSKLENVSLLESATRYGDHSCVPMHDLIRDMAIQLQQENSQGMVKSGA</sequence>
<dbReference type="PROSITE" id="PS50808">
    <property type="entry name" value="ZF_BED"/>
    <property type="match status" value="1"/>
</dbReference>
<keyword evidence="2 4" id="KW-0863">Zinc-finger</keyword>
<evidence type="ECO:0000313" key="7">
    <source>
        <dbReference type="EMBL" id="KAJ6951498.1"/>
    </source>
</evidence>
<organism evidence="7 8">
    <name type="scientific">Populus alba x Populus x berolinensis</name>
    <dbReference type="NCBI Taxonomy" id="444605"/>
    <lineage>
        <taxon>Eukaryota</taxon>
        <taxon>Viridiplantae</taxon>
        <taxon>Streptophyta</taxon>
        <taxon>Embryophyta</taxon>
        <taxon>Tracheophyta</taxon>
        <taxon>Spermatophyta</taxon>
        <taxon>Magnoliopsida</taxon>
        <taxon>eudicotyledons</taxon>
        <taxon>Gunneridae</taxon>
        <taxon>Pentapetalae</taxon>
        <taxon>rosids</taxon>
        <taxon>fabids</taxon>
        <taxon>Malpighiales</taxon>
        <taxon>Salicaceae</taxon>
        <taxon>Saliceae</taxon>
        <taxon>Populus</taxon>
    </lineage>
</organism>
<keyword evidence="8" id="KW-1185">Reference proteome</keyword>
<evidence type="ECO:0000256" key="4">
    <source>
        <dbReference type="PROSITE-ProRule" id="PRU00027"/>
    </source>
</evidence>
<dbReference type="EMBL" id="JAQIZT010000019">
    <property type="protein sequence ID" value="KAJ6951498.1"/>
    <property type="molecule type" value="Genomic_DNA"/>
</dbReference>
<dbReference type="GO" id="GO:0003677">
    <property type="term" value="F:DNA binding"/>
    <property type="evidence" value="ECO:0007669"/>
    <property type="project" value="InterPro"/>
</dbReference>
<protein>
    <recommendedName>
        <fullName evidence="6">BED-type domain-containing protein</fullName>
    </recommendedName>
</protein>
<evidence type="ECO:0000259" key="6">
    <source>
        <dbReference type="PROSITE" id="PS50808"/>
    </source>
</evidence>
<dbReference type="Proteomes" id="UP001164929">
    <property type="component" value="Chromosome 19"/>
</dbReference>
<evidence type="ECO:0000256" key="1">
    <source>
        <dbReference type="ARBA" id="ARBA00022723"/>
    </source>
</evidence>
<dbReference type="PANTHER" id="PTHR46951:SF2">
    <property type="entry name" value="BED-TYPE DOMAIN-CONTAINING PROTEIN"/>
    <property type="match status" value="1"/>
</dbReference>
<keyword evidence="3" id="KW-0862">Zinc</keyword>
<evidence type="ECO:0000256" key="5">
    <source>
        <dbReference type="SAM" id="MobiDB-lite"/>
    </source>
</evidence>